<evidence type="ECO:0000256" key="1">
    <source>
        <dbReference type="ARBA" id="ARBA00022723"/>
    </source>
</evidence>
<dbReference type="InterPro" id="IPR036236">
    <property type="entry name" value="Znf_C2H2_sf"/>
</dbReference>
<keyword evidence="2 4" id="KW-0863">Zinc-finger</keyword>
<dbReference type="InterPro" id="IPR022755">
    <property type="entry name" value="Znf_C2H2_jaz"/>
</dbReference>
<feature type="domain" description="C2H2-type" evidence="5">
    <location>
        <begin position="144"/>
        <end position="173"/>
    </location>
</feature>
<evidence type="ECO:0000259" key="5">
    <source>
        <dbReference type="PROSITE" id="PS50157"/>
    </source>
</evidence>
<keyword evidence="1" id="KW-0479">Metal-binding</keyword>
<accession>A0A4U6XSD5</accession>
<evidence type="ECO:0000313" key="6">
    <source>
        <dbReference type="EMBL" id="TKW58827.1"/>
    </source>
</evidence>
<organism evidence="6 7">
    <name type="scientific">Colletotrichum tanaceti</name>
    <dbReference type="NCBI Taxonomy" id="1306861"/>
    <lineage>
        <taxon>Eukaryota</taxon>
        <taxon>Fungi</taxon>
        <taxon>Dikarya</taxon>
        <taxon>Ascomycota</taxon>
        <taxon>Pezizomycotina</taxon>
        <taxon>Sordariomycetes</taxon>
        <taxon>Hypocreomycetidae</taxon>
        <taxon>Glomerellales</taxon>
        <taxon>Glomerellaceae</taxon>
        <taxon>Colletotrichum</taxon>
        <taxon>Colletotrichum destructivum species complex</taxon>
    </lineage>
</organism>
<dbReference type="Proteomes" id="UP000310108">
    <property type="component" value="Unassembled WGS sequence"/>
</dbReference>
<dbReference type="PROSITE" id="PS50157">
    <property type="entry name" value="ZINC_FINGER_C2H2_2"/>
    <property type="match status" value="1"/>
</dbReference>
<evidence type="ECO:0000256" key="4">
    <source>
        <dbReference type="PROSITE-ProRule" id="PRU00042"/>
    </source>
</evidence>
<keyword evidence="3" id="KW-0862">Zinc</keyword>
<proteinExistence type="predicted"/>
<comment type="caution">
    <text evidence="6">The sequence shown here is derived from an EMBL/GenBank/DDBJ whole genome shotgun (WGS) entry which is preliminary data.</text>
</comment>
<evidence type="ECO:0000256" key="3">
    <source>
        <dbReference type="ARBA" id="ARBA00022833"/>
    </source>
</evidence>
<dbReference type="InterPro" id="IPR003604">
    <property type="entry name" value="Matrin/U1-like-C_Znf_C2H2"/>
</dbReference>
<dbReference type="SUPFAM" id="SSF57667">
    <property type="entry name" value="beta-beta-alpha zinc fingers"/>
    <property type="match status" value="2"/>
</dbReference>
<dbReference type="SMART" id="SM00355">
    <property type="entry name" value="ZnF_C2H2"/>
    <property type="match status" value="2"/>
</dbReference>
<protein>
    <recommendedName>
        <fullName evidence="5">C2H2-type domain-containing protein</fullName>
    </recommendedName>
</protein>
<gene>
    <name evidence="6" type="ORF">CTA1_8659</name>
</gene>
<reference evidence="6 7" key="1">
    <citation type="journal article" date="2019" name="PLoS ONE">
        <title>Comparative genome analysis indicates high evolutionary potential of pathogenicity genes in Colletotrichum tanaceti.</title>
        <authorList>
            <person name="Lelwala R.V."/>
            <person name="Korhonen P.K."/>
            <person name="Young N.D."/>
            <person name="Scott J.B."/>
            <person name="Ades P.A."/>
            <person name="Gasser R.B."/>
            <person name="Taylor P.W.J."/>
        </authorList>
    </citation>
    <scope>NUCLEOTIDE SEQUENCE [LARGE SCALE GENOMIC DNA]</scope>
    <source>
        <strain evidence="6">BRIP57314</strain>
    </source>
</reference>
<evidence type="ECO:0000313" key="7">
    <source>
        <dbReference type="Proteomes" id="UP000310108"/>
    </source>
</evidence>
<dbReference type="EMBL" id="PJEX01000018">
    <property type="protein sequence ID" value="TKW58827.1"/>
    <property type="molecule type" value="Genomic_DNA"/>
</dbReference>
<dbReference type="AlphaFoldDB" id="A0A4U6XSD5"/>
<dbReference type="InterPro" id="IPR013087">
    <property type="entry name" value="Znf_C2H2_type"/>
</dbReference>
<dbReference type="Gene3D" id="3.30.160.60">
    <property type="entry name" value="Classic Zinc Finger"/>
    <property type="match status" value="1"/>
</dbReference>
<name>A0A4U6XSD5_9PEZI</name>
<evidence type="ECO:0000256" key="2">
    <source>
        <dbReference type="ARBA" id="ARBA00022771"/>
    </source>
</evidence>
<keyword evidence="7" id="KW-1185">Reference proteome</keyword>
<dbReference type="Pfam" id="PF12171">
    <property type="entry name" value="zf-C2H2_jaz"/>
    <property type="match status" value="2"/>
</dbReference>
<dbReference type="PROSITE" id="PS00028">
    <property type="entry name" value="ZINC_FINGER_C2H2_1"/>
    <property type="match status" value="2"/>
</dbReference>
<dbReference type="GO" id="GO:0003676">
    <property type="term" value="F:nucleic acid binding"/>
    <property type="evidence" value="ECO:0007669"/>
    <property type="project" value="InterPro"/>
</dbReference>
<dbReference type="GO" id="GO:0008270">
    <property type="term" value="F:zinc ion binding"/>
    <property type="evidence" value="ECO:0007669"/>
    <property type="project" value="UniProtKB-KW"/>
</dbReference>
<dbReference type="SMART" id="SM00451">
    <property type="entry name" value="ZnF_U1"/>
    <property type="match status" value="2"/>
</dbReference>
<sequence length="182" mass="20186">MERPRGLFDMTDEQVLEYNVERQKRMKELASGNSKRYIARQRAQDLKGYLARCLKNRMAWQAKNKDKVLATAAGVRARAVASRRHECVICDMGLQSALALRKHLDSKAHLEQVRLAEGGAPKVVSATAASSRKFTAKHKAAKTYYCPVCDRAFNIKGHLDKHNASKKHLAKVAAADATPASA</sequence>